<keyword evidence="2" id="KW-1185">Reference proteome</keyword>
<dbReference type="EMBL" id="CM046395">
    <property type="protein sequence ID" value="KAI8542955.1"/>
    <property type="molecule type" value="Genomic_DNA"/>
</dbReference>
<comment type="caution">
    <text evidence="1">The sequence shown here is derived from an EMBL/GenBank/DDBJ whole genome shotgun (WGS) entry which is preliminary data.</text>
</comment>
<name>A0ACC0MPX1_RHOML</name>
<dbReference type="Proteomes" id="UP001062846">
    <property type="component" value="Chromosome 8"/>
</dbReference>
<reference evidence="1" key="1">
    <citation type="submission" date="2022-02" db="EMBL/GenBank/DDBJ databases">
        <title>Plant Genome Project.</title>
        <authorList>
            <person name="Zhang R.-G."/>
        </authorList>
    </citation>
    <scope>NUCLEOTIDE SEQUENCE</scope>
    <source>
        <strain evidence="1">AT1</strain>
    </source>
</reference>
<gene>
    <name evidence="1" type="ORF">RHMOL_Rhmol08G0180600</name>
</gene>
<organism evidence="1 2">
    <name type="scientific">Rhododendron molle</name>
    <name type="common">Chinese azalea</name>
    <name type="synonym">Azalea mollis</name>
    <dbReference type="NCBI Taxonomy" id="49168"/>
    <lineage>
        <taxon>Eukaryota</taxon>
        <taxon>Viridiplantae</taxon>
        <taxon>Streptophyta</taxon>
        <taxon>Embryophyta</taxon>
        <taxon>Tracheophyta</taxon>
        <taxon>Spermatophyta</taxon>
        <taxon>Magnoliopsida</taxon>
        <taxon>eudicotyledons</taxon>
        <taxon>Gunneridae</taxon>
        <taxon>Pentapetalae</taxon>
        <taxon>asterids</taxon>
        <taxon>Ericales</taxon>
        <taxon>Ericaceae</taxon>
        <taxon>Ericoideae</taxon>
        <taxon>Rhodoreae</taxon>
        <taxon>Rhododendron</taxon>
    </lineage>
</organism>
<accession>A0ACC0MPX1</accession>
<protein>
    <submittedName>
        <fullName evidence="1">Uncharacterized protein</fullName>
    </submittedName>
</protein>
<sequence>MCNVIGVKQDAVDNISNRSPSASLFSLSRFKIPNPNHSLQHSLSHTHTNMAEKSFLHPILFVIALSLHLQSAISRTHHTTTVLDVSASIQRTLDVLSFDPQTINPNQQQEQQNSITQSSSFSVSLHPRSSLHKHHLKDYTSLTRSRLARDSARVQFIAANLELALSGVKTSDLKPQLGIANETLLLPEALQTPVTSGEKLGSGEYFSRVGVGRPARQYYMVIDTGSDVSWIQCKPCFDCYQQSDPIFDPSTSSSYHSLSCSSPQCNALQVSACRGDSCLYQVSYGDGSFTVGDFATETLSFGNTGTVNNVAIGCGRDNEGLFAAAAGLLGMGGGSLSLPSQLRATSFSYCLVNRDSAASSTLEFNSARPGDSVTAPLLRNSKYKTFFYVGLAGLSVGGRPVAVSPSVFAVDESGRGGIIVDSGTAVTRLKTEAYTAVRDAFARLTTNLPSSSSYAIFDTCYDLSSFKQVSIPTVSFRFPGGKSLTLPPENYMIPVDSAGKVCFAFAPTDGPLSIIGNIQQQGTRVSYDVANSVVGFSPNKC</sequence>
<evidence type="ECO:0000313" key="2">
    <source>
        <dbReference type="Proteomes" id="UP001062846"/>
    </source>
</evidence>
<evidence type="ECO:0000313" key="1">
    <source>
        <dbReference type="EMBL" id="KAI8542955.1"/>
    </source>
</evidence>
<proteinExistence type="predicted"/>